<keyword evidence="2" id="KW-1185">Reference proteome</keyword>
<protein>
    <submittedName>
        <fullName evidence="1">Uncharacterized protein</fullName>
    </submittedName>
</protein>
<dbReference type="EMBL" id="JBHSGN010000128">
    <property type="protein sequence ID" value="MFC4676253.1"/>
    <property type="molecule type" value="Genomic_DNA"/>
</dbReference>
<gene>
    <name evidence="1" type="ORF">ACFO6W_21435</name>
</gene>
<dbReference type="Proteomes" id="UP001596023">
    <property type="component" value="Unassembled WGS sequence"/>
</dbReference>
<comment type="caution">
    <text evidence="1">The sequence shown here is derived from an EMBL/GenBank/DDBJ whole genome shotgun (WGS) entry which is preliminary data.</text>
</comment>
<sequence>MKNFIELTEKDNGKILVNVYHILDISIDRGETIIWTSVVYGTSAKVFHVTESYEEVKKLIDKL</sequence>
<evidence type="ECO:0000313" key="1">
    <source>
        <dbReference type="EMBL" id="MFC4676253.1"/>
    </source>
</evidence>
<proteinExistence type="predicted"/>
<reference evidence="2" key="1">
    <citation type="journal article" date="2019" name="Int. J. Syst. Evol. Microbiol.">
        <title>The Global Catalogue of Microorganisms (GCM) 10K type strain sequencing project: providing services to taxonomists for standard genome sequencing and annotation.</title>
        <authorList>
            <consortium name="The Broad Institute Genomics Platform"/>
            <consortium name="The Broad Institute Genome Sequencing Center for Infectious Disease"/>
            <person name="Wu L."/>
            <person name="Ma J."/>
        </authorList>
    </citation>
    <scope>NUCLEOTIDE SEQUENCE [LARGE SCALE GENOMIC DNA]</scope>
    <source>
        <strain evidence="2">CCUG 66188</strain>
    </source>
</reference>
<evidence type="ECO:0000313" key="2">
    <source>
        <dbReference type="Proteomes" id="UP001596023"/>
    </source>
</evidence>
<accession>A0ABV9L3A4</accession>
<organism evidence="1 2">
    <name type="scientific">Dysgonomonas termitidis</name>
    <dbReference type="NCBI Taxonomy" id="1516126"/>
    <lineage>
        <taxon>Bacteria</taxon>
        <taxon>Pseudomonadati</taxon>
        <taxon>Bacteroidota</taxon>
        <taxon>Bacteroidia</taxon>
        <taxon>Bacteroidales</taxon>
        <taxon>Dysgonomonadaceae</taxon>
        <taxon>Dysgonomonas</taxon>
    </lineage>
</organism>
<name>A0ABV9L3A4_9BACT</name>
<dbReference type="RefSeq" id="WP_380000297.1">
    <property type="nucleotide sequence ID" value="NZ_JBHSGN010000128.1"/>
</dbReference>